<dbReference type="InterPro" id="IPR011060">
    <property type="entry name" value="RibuloseP-bd_barrel"/>
</dbReference>
<organism evidence="2">
    <name type="scientific">candidate division WOR-3 bacterium</name>
    <dbReference type="NCBI Taxonomy" id="2052148"/>
    <lineage>
        <taxon>Bacteria</taxon>
        <taxon>Bacteria division WOR-3</taxon>
    </lineage>
</organism>
<accession>A0A7V0LUU9</accession>
<dbReference type="PANTHER" id="PTHR21381:SF3">
    <property type="entry name" value="SGC REGION PROTEIN SGCQ-RELATED"/>
    <property type="match status" value="1"/>
</dbReference>
<dbReference type="PANTHER" id="PTHR21381">
    <property type="entry name" value="ZGC:162297"/>
    <property type="match status" value="1"/>
</dbReference>
<evidence type="ECO:0000256" key="1">
    <source>
        <dbReference type="ARBA" id="ARBA00006007"/>
    </source>
</evidence>
<name>A0A7V0LUU9_UNCW3</name>
<evidence type="ECO:0008006" key="3">
    <source>
        <dbReference type="Google" id="ProtNLM"/>
    </source>
</evidence>
<sequence length="95" mass="10712">MVKKTEERGLADVLIVSGKHTGEEVDVEHLKRAKSSARKPVIIGSDLNDRNMEILIKYADGAIVGTYFEKDGISGNSVEQWRVEKLMEKVKTLRR</sequence>
<comment type="similarity">
    <text evidence="1">Belongs to the BtpA family.</text>
</comment>
<comment type="caution">
    <text evidence="2">The sequence shown here is derived from an EMBL/GenBank/DDBJ whole genome shotgun (WGS) entry which is preliminary data.</text>
</comment>
<proteinExistence type="inferred from homology"/>
<dbReference type="InterPro" id="IPR005137">
    <property type="entry name" value="BtpA"/>
</dbReference>
<dbReference type="SUPFAM" id="SSF51366">
    <property type="entry name" value="Ribulose-phoshate binding barrel"/>
    <property type="match status" value="1"/>
</dbReference>
<reference evidence="2" key="1">
    <citation type="journal article" date="2020" name="mSystems">
        <title>Genome- and Community-Level Interaction Insights into Carbon Utilization and Element Cycling Functions of Hydrothermarchaeota in Hydrothermal Sediment.</title>
        <authorList>
            <person name="Zhou Z."/>
            <person name="Liu Y."/>
            <person name="Xu W."/>
            <person name="Pan J."/>
            <person name="Luo Z.H."/>
            <person name="Li M."/>
        </authorList>
    </citation>
    <scope>NUCLEOTIDE SEQUENCE [LARGE SCALE GENOMIC DNA]</scope>
    <source>
        <strain evidence="2">HyVt-28</strain>
    </source>
</reference>
<dbReference type="Proteomes" id="UP000886381">
    <property type="component" value="Unassembled WGS sequence"/>
</dbReference>
<gene>
    <name evidence="2" type="ORF">ENH14_01935</name>
</gene>
<dbReference type="EMBL" id="DRDR01000084">
    <property type="protein sequence ID" value="HDL60195.1"/>
    <property type="molecule type" value="Genomic_DNA"/>
</dbReference>
<evidence type="ECO:0000313" key="2">
    <source>
        <dbReference type="EMBL" id="HDL60195.1"/>
    </source>
</evidence>
<dbReference type="Pfam" id="PF03437">
    <property type="entry name" value="BtpA"/>
    <property type="match status" value="1"/>
</dbReference>
<protein>
    <recommendedName>
        <fullName evidence="3">BtpA/SgcQ family protein</fullName>
    </recommendedName>
</protein>
<dbReference type="AlphaFoldDB" id="A0A7V0LUU9"/>